<feature type="compositionally biased region" description="Polar residues" evidence="14">
    <location>
        <begin position="225"/>
        <end position="240"/>
    </location>
</feature>
<keyword evidence="7 13" id="KW-0175">Coiled coil</keyword>
<feature type="compositionally biased region" description="Low complexity" evidence="14">
    <location>
        <begin position="171"/>
        <end position="190"/>
    </location>
</feature>
<keyword evidence="6 13" id="KW-0805">Transcription regulation</keyword>
<evidence type="ECO:0000256" key="10">
    <source>
        <dbReference type="ARBA" id="ARBA00023242"/>
    </source>
</evidence>
<organism evidence="16 17">
    <name type="scientific">Xyrichtys novacula</name>
    <name type="common">Pearly razorfish</name>
    <name type="synonym">Hemipteronotus novacula</name>
    <dbReference type="NCBI Taxonomy" id="13765"/>
    <lineage>
        <taxon>Eukaryota</taxon>
        <taxon>Metazoa</taxon>
        <taxon>Chordata</taxon>
        <taxon>Craniata</taxon>
        <taxon>Vertebrata</taxon>
        <taxon>Euteleostomi</taxon>
        <taxon>Actinopterygii</taxon>
        <taxon>Neopterygii</taxon>
        <taxon>Teleostei</taxon>
        <taxon>Neoteleostei</taxon>
        <taxon>Acanthomorphata</taxon>
        <taxon>Eupercaria</taxon>
        <taxon>Labriformes</taxon>
        <taxon>Labridae</taxon>
        <taxon>Xyrichtys</taxon>
    </lineage>
</organism>
<evidence type="ECO:0000313" key="16">
    <source>
        <dbReference type="EMBL" id="CAJ1059661.1"/>
    </source>
</evidence>
<name>A0AAV1FE65_XYRNO</name>
<evidence type="ECO:0000256" key="13">
    <source>
        <dbReference type="RuleBase" id="RU369073"/>
    </source>
</evidence>
<dbReference type="EMBL" id="OY660870">
    <property type="protein sequence ID" value="CAJ1059661.1"/>
    <property type="molecule type" value="Genomic_DNA"/>
</dbReference>
<keyword evidence="17" id="KW-1185">Reference proteome</keyword>
<keyword evidence="5" id="KW-0862">Zinc</keyword>
<dbReference type="GO" id="GO:0001935">
    <property type="term" value="P:endothelial cell proliferation"/>
    <property type="evidence" value="ECO:0007669"/>
    <property type="project" value="UniProtKB-UniRule"/>
</dbReference>
<proteinExistence type="inferred from homology"/>
<evidence type="ECO:0000256" key="12">
    <source>
        <dbReference type="PROSITE-ProRule" id="PRU00309"/>
    </source>
</evidence>
<evidence type="ECO:0000256" key="5">
    <source>
        <dbReference type="ARBA" id="ARBA00022833"/>
    </source>
</evidence>
<keyword evidence="10 13" id="KW-0539">Nucleus</keyword>
<feature type="domain" description="THAP-type" evidence="15">
    <location>
        <begin position="30"/>
        <end position="130"/>
    </location>
</feature>
<dbReference type="AlphaFoldDB" id="A0AAV1FE65"/>
<evidence type="ECO:0000256" key="1">
    <source>
        <dbReference type="ARBA" id="ARBA00004642"/>
    </source>
</evidence>
<evidence type="ECO:0000259" key="15">
    <source>
        <dbReference type="PROSITE" id="PS50950"/>
    </source>
</evidence>
<evidence type="ECO:0000256" key="9">
    <source>
        <dbReference type="ARBA" id="ARBA00023163"/>
    </source>
</evidence>
<comment type="subcellular location">
    <subcellularLocation>
        <location evidence="1 13">Nucleus</location>
        <location evidence="1 13">Nucleoplasm</location>
    </subcellularLocation>
</comment>
<evidence type="ECO:0000313" key="17">
    <source>
        <dbReference type="Proteomes" id="UP001178508"/>
    </source>
</evidence>
<reference evidence="16" key="1">
    <citation type="submission" date="2023-08" db="EMBL/GenBank/DDBJ databases">
        <authorList>
            <person name="Alioto T."/>
            <person name="Alioto T."/>
            <person name="Gomez Garrido J."/>
        </authorList>
    </citation>
    <scope>NUCLEOTIDE SEQUENCE</scope>
</reference>
<evidence type="ECO:0000256" key="3">
    <source>
        <dbReference type="ARBA" id="ARBA00022723"/>
    </source>
</evidence>
<dbReference type="PANTHER" id="PTHR46600">
    <property type="entry name" value="THAP DOMAIN-CONTAINING"/>
    <property type="match status" value="1"/>
</dbReference>
<dbReference type="SUPFAM" id="SSF57716">
    <property type="entry name" value="Glucocorticoid receptor-like (DNA-binding domain)"/>
    <property type="match status" value="1"/>
</dbReference>
<keyword evidence="11 13" id="KW-0131">Cell cycle</keyword>
<keyword evidence="9 13" id="KW-0804">Transcription</keyword>
<gene>
    <name evidence="16" type="ORF">XNOV1_A031007</name>
</gene>
<protein>
    <recommendedName>
        <fullName evidence="13">THAP domain-containing protein 1</fullName>
    </recommendedName>
</protein>
<evidence type="ECO:0000256" key="7">
    <source>
        <dbReference type="ARBA" id="ARBA00023054"/>
    </source>
</evidence>
<keyword evidence="3" id="KW-0479">Metal-binding</keyword>
<keyword evidence="4 12" id="KW-0863">Zinc-finger</keyword>
<dbReference type="Proteomes" id="UP001178508">
    <property type="component" value="Chromosome 7"/>
</dbReference>
<dbReference type="GO" id="GO:0008270">
    <property type="term" value="F:zinc ion binding"/>
    <property type="evidence" value="ECO:0007669"/>
    <property type="project" value="UniProtKB-KW"/>
</dbReference>
<dbReference type="InterPro" id="IPR026516">
    <property type="entry name" value="THAP1/10"/>
</dbReference>
<dbReference type="GO" id="GO:0043565">
    <property type="term" value="F:sequence-specific DNA binding"/>
    <property type="evidence" value="ECO:0007669"/>
    <property type="project" value="UniProtKB-UniRule"/>
</dbReference>
<comment type="similarity">
    <text evidence="2 13">Belongs to the THAP1 family.</text>
</comment>
<keyword evidence="8 12" id="KW-0238">DNA-binding</keyword>
<dbReference type="InterPro" id="IPR006612">
    <property type="entry name" value="THAP_Znf"/>
</dbReference>
<dbReference type="PANTHER" id="PTHR46600:SF1">
    <property type="entry name" value="THAP DOMAIN-CONTAINING PROTEIN 1"/>
    <property type="match status" value="1"/>
</dbReference>
<dbReference type="SMART" id="SM00692">
    <property type="entry name" value="DM3"/>
    <property type="match status" value="1"/>
</dbReference>
<dbReference type="InterPro" id="IPR038441">
    <property type="entry name" value="THAP_Znf_sf"/>
</dbReference>
<evidence type="ECO:0000256" key="6">
    <source>
        <dbReference type="ARBA" id="ARBA00023015"/>
    </source>
</evidence>
<dbReference type="Gene3D" id="6.20.210.20">
    <property type="entry name" value="THAP domain"/>
    <property type="match status" value="1"/>
</dbReference>
<accession>A0AAV1FE65</accession>
<dbReference type="PROSITE" id="PS50950">
    <property type="entry name" value="ZF_THAP"/>
    <property type="match status" value="1"/>
</dbReference>
<feature type="region of interest" description="Disordered" evidence="14">
    <location>
        <begin position="165"/>
        <end position="240"/>
    </location>
</feature>
<evidence type="ECO:0000256" key="8">
    <source>
        <dbReference type="ARBA" id="ARBA00023125"/>
    </source>
</evidence>
<dbReference type="GO" id="GO:0003700">
    <property type="term" value="F:DNA-binding transcription factor activity"/>
    <property type="evidence" value="ECO:0007669"/>
    <property type="project" value="UniProtKB-UniRule"/>
</dbReference>
<dbReference type="Pfam" id="PF05485">
    <property type="entry name" value="THAP"/>
    <property type="match status" value="1"/>
</dbReference>
<dbReference type="SMART" id="SM00980">
    <property type="entry name" value="THAP"/>
    <property type="match status" value="1"/>
</dbReference>
<evidence type="ECO:0000256" key="11">
    <source>
        <dbReference type="ARBA" id="ARBA00023306"/>
    </source>
</evidence>
<comment type="function">
    <text evidence="13">DNA-binding transcription regulator that regulates endothelial cell proliferation and G1/S cell-cycle progression. Specifically binds the 5'-[AT]NTNN[GT]GGCA[AGT]-3' core DNA sequence and acts by modulating expression of pRB-E2F cell-cycle target genes.</text>
</comment>
<evidence type="ECO:0000256" key="14">
    <source>
        <dbReference type="SAM" id="MobiDB-lite"/>
    </source>
</evidence>
<evidence type="ECO:0000256" key="4">
    <source>
        <dbReference type="ARBA" id="ARBA00022771"/>
    </source>
</evidence>
<sequence>MAGLGPVPRVDGTLKETWPRVPGSKIIGTIKIYMCEIAKCKVVVLAMAERQRYCALCKSRTRTLHALPKDPELIGKWLEIIFGCKPERYSSKLSVCAQHFKETDFTNFGQFHSGFADKLLLKPEAVPSRLSIRTTLRFKYASCQTDPPSLCNRGTQLSVGTLRHHVKSRGTQTTAASETTATTDETLTYTPIRPRPAKRRRLAVEEEDEGEDSSVIPPPLDSTYEPDQTMTDVSESSKIV</sequence>
<evidence type="ECO:0000256" key="2">
    <source>
        <dbReference type="ARBA" id="ARBA00006177"/>
    </source>
</evidence>
<dbReference type="GO" id="GO:0005654">
    <property type="term" value="C:nucleoplasm"/>
    <property type="evidence" value="ECO:0007669"/>
    <property type="project" value="UniProtKB-SubCell"/>
</dbReference>